<dbReference type="PROSITE" id="PS51833">
    <property type="entry name" value="HDOD"/>
    <property type="match status" value="1"/>
</dbReference>
<accession>A0A7W7ZBL4</accession>
<dbReference type="Proteomes" id="UP000540989">
    <property type="component" value="Unassembled WGS sequence"/>
</dbReference>
<reference evidence="2 3" key="1">
    <citation type="submission" date="2020-08" db="EMBL/GenBank/DDBJ databases">
        <title>Genomic Encyclopedia of Type Strains, Phase IV (KMG-V): Genome sequencing to study the core and pangenomes of soil and plant-associated prokaryotes.</title>
        <authorList>
            <person name="Whitman W."/>
        </authorList>
    </citation>
    <scope>NUCLEOTIDE SEQUENCE [LARGE SCALE GENOMIC DNA]</scope>
    <source>
        <strain evidence="2 3">M8UP14</strain>
    </source>
</reference>
<dbReference type="PANTHER" id="PTHR33525:SF4">
    <property type="entry name" value="CYCLIC DI-GMP PHOSPHODIESTERASE CDGJ"/>
    <property type="match status" value="1"/>
</dbReference>
<feature type="domain" description="HDOD" evidence="1">
    <location>
        <begin position="34"/>
        <end position="201"/>
    </location>
</feature>
<organism evidence="2 3">
    <name type="scientific">Granulicella aggregans</name>
    <dbReference type="NCBI Taxonomy" id="474949"/>
    <lineage>
        <taxon>Bacteria</taxon>
        <taxon>Pseudomonadati</taxon>
        <taxon>Acidobacteriota</taxon>
        <taxon>Terriglobia</taxon>
        <taxon>Terriglobales</taxon>
        <taxon>Acidobacteriaceae</taxon>
        <taxon>Granulicella</taxon>
    </lineage>
</organism>
<dbReference type="InterPro" id="IPR013976">
    <property type="entry name" value="HDOD"/>
</dbReference>
<dbReference type="Pfam" id="PF08668">
    <property type="entry name" value="HDOD"/>
    <property type="match status" value="1"/>
</dbReference>
<evidence type="ECO:0000259" key="1">
    <source>
        <dbReference type="PROSITE" id="PS51833"/>
    </source>
</evidence>
<comment type="caution">
    <text evidence="2">The sequence shown here is derived from an EMBL/GenBank/DDBJ whole genome shotgun (WGS) entry which is preliminary data.</text>
</comment>
<name>A0A7W7ZBL4_9BACT</name>
<dbReference type="EMBL" id="JACHIP010000001">
    <property type="protein sequence ID" value="MBB5056381.1"/>
    <property type="molecule type" value="Genomic_DNA"/>
</dbReference>
<protein>
    <submittedName>
        <fullName evidence="2">HD-like signal output (HDOD) protein</fullName>
    </submittedName>
</protein>
<dbReference type="AlphaFoldDB" id="A0A7W7ZBL4"/>
<evidence type="ECO:0000313" key="3">
    <source>
        <dbReference type="Proteomes" id="UP000540989"/>
    </source>
</evidence>
<keyword evidence="3" id="KW-1185">Reference proteome</keyword>
<evidence type="ECO:0000313" key="2">
    <source>
        <dbReference type="EMBL" id="MBB5056381.1"/>
    </source>
</evidence>
<dbReference type="Gene3D" id="1.10.3210.10">
    <property type="entry name" value="Hypothetical protein af1432"/>
    <property type="match status" value="1"/>
</dbReference>
<dbReference type="PANTHER" id="PTHR33525">
    <property type="match status" value="1"/>
</dbReference>
<gene>
    <name evidence="2" type="ORF">HDF16_001050</name>
</gene>
<sequence>MQHEPHSRDSGVTGPPRYSVDAYAQSVADILPGLPILTTTRLQLELLLNDPVVDLRAVTDVILADVGATLQILRTVGREFTATDGRPDRIEDCIVSLSAARCHQVVCAPNDSESETFAEEWQFRRMRAERARELARDREGFSPEEAYLVGLLHRLGTIPHLLGWNINTSTSDEDDALGVMLAFHWNLPDCVLSASSERHEDAETAKWRDILERADQLTQQSTL</sequence>
<dbReference type="SUPFAM" id="SSF109604">
    <property type="entry name" value="HD-domain/PDEase-like"/>
    <property type="match status" value="1"/>
</dbReference>
<dbReference type="InterPro" id="IPR052340">
    <property type="entry name" value="RNase_Y/CdgJ"/>
</dbReference>
<dbReference type="RefSeq" id="WP_184214031.1">
    <property type="nucleotide sequence ID" value="NZ_JACHIP010000001.1"/>
</dbReference>
<proteinExistence type="predicted"/>